<keyword evidence="5 8" id="KW-1133">Transmembrane helix</keyword>
<feature type="transmembrane region" description="Helical" evidence="8">
    <location>
        <begin position="82"/>
        <end position="101"/>
    </location>
</feature>
<dbReference type="InterPro" id="IPR028362">
    <property type="entry name" value="AlgI"/>
</dbReference>
<keyword evidence="4 8" id="KW-0812">Transmembrane</keyword>
<dbReference type="GO" id="GO:0042121">
    <property type="term" value="P:alginic acid biosynthetic process"/>
    <property type="evidence" value="ECO:0007669"/>
    <property type="project" value="InterPro"/>
</dbReference>
<dbReference type="PIRSF" id="PIRSF016636">
    <property type="entry name" value="AlgI_DltB"/>
    <property type="match status" value="1"/>
</dbReference>
<evidence type="ECO:0000256" key="3">
    <source>
        <dbReference type="ARBA" id="ARBA00022475"/>
    </source>
</evidence>
<dbReference type="GO" id="GO:0016746">
    <property type="term" value="F:acyltransferase activity"/>
    <property type="evidence" value="ECO:0007669"/>
    <property type="project" value="UniProtKB-KW"/>
</dbReference>
<keyword evidence="6 7" id="KW-0472">Membrane</keyword>
<gene>
    <name evidence="9" type="ORF">H9763_06505</name>
</gene>
<keyword evidence="7" id="KW-0808">Transferase</keyword>
<feature type="transmembrane region" description="Helical" evidence="8">
    <location>
        <begin position="306"/>
        <end position="326"/>
    </location>
</feature>
<keyword evidence="3 7" id="KW-1003">Cell membrane</keyword>
<evidence type="ECO:0000256" key="8">
    <source>
        <dbReference type="SAM" id="Phobius"/>
    </source>
</evidence>
<dbReference type="EMBL" id="DWXE01000022">
    <property type="protein sequence ID" value="HJB91105.1"/>
    <property type="molecule type" value="Genomic_DNA"/>
</dbReference>
<dbReference type="Pfam" id="PF03062">
    <property type="entry name" value="MBOAT"/>
    <property type="match status" value="1"/>
</dbReference>
<evidence type="ECO:0000256" key="2">
    <source>
        <dbReference type="ARBA" id="ARBA00010323"/>
    </source>
</evidence>
<proteinExistence type="inferred from homology"/>
<evidence type="ECO:0000313" key="9">
    <source>
        <dbReference type="EMBL" id="HJB91105.1"/>
    </source>
</evidence>
<evidence type="ECO:0000256" key="5">
    <source>
        <dbReference type="ARBA" id="ARBA00022989"/>
    </source>
</evidence>
<dbReference type="InterPro" id="IPR004299">
    <property type="entry name" value="MBOAT_fam"/>
</dbReference>
<evidence type="ECO:0000313" key="10">
    <source>
        <dbReference type="Proteomes" id="UP000886883"/>
    </source>
</evidence>
<accession>A0A9D2MT04</accession>
<feature type="transmembrane region" description="Helical" evidence="8">
    <location>
        <begin position="418"/>
        <end position="438"/>
    </location>
</feature>
<dbReference type="PIRSF" id="PIRSF500217">
    <property type="entry name" value="AlgI"/>
    <property type="match status" value="1"/>
</dbReference>
<name>A0A9D2MT04_9FIRM</name>
<reference evidence="9" key="2">
    <citation type="submission" date="2021-04" db="EMBL/GenBank/DDBJ databases">
        <authorList>
            <person name="Gilroy R."/>
        </authorList>
    </citation>
    <scope>NUCLEOTIDE SEQUENCE</scope>
    <source>
        <strain evidence="9">USAMLcec3-2134</strain>
    </source>
</reference>
<feature type="transmembrane region" description="Helical" evidence="8">
    <location>
        <begin position="51"/>
        <end position="70"/>
    </location>
</feature>
<keyword evidence="7" id="KW-0012">Acyltransferase</keyword>
<evidence type="ECO:0000256" key="6">
    <source>
        <dbReference type="ARBA" id="ARBA00023136"/>
    </source>
</evidence>
<evidence type="ECO:0000256" key="7">
    <source>
        <dbReference type="PIRNR" id="PIRNR016636"/>
    </source>
</evidence>
<dbReference type="GO" id="GO:0005886">
    <property type="term" value="C:plasma membrane"/>
    <property type="evidence" value="ECO:0007669"/>
    <property type="project" value="UniProtKB-SubCell"/>
</dbReference>
<dbReference type="InterPro" id="IPR024194">
    <property type="entry name" value="Ac/AlaTfrase_AlgI/DltB"/>
</dbReference>
<evidence type="ECO:0000256" key="1">
    <source>
        <dbReference type="ARBA" id="ARBA00004651"/>
    </source>
</evidence>
<dbReference type="InterPro" id="IPR051085">
    <property type="entry name" value="MB_O-acyltransferase"/>
</dbReference>
<feature type="transmembrane region" description="Helical" evidence="8">
    <location>
        <begin position="6"/>
        <end position="22"/>
    </location>
</feature>
<feature type="transmembrane region" description="Helical" evidence="8">
    <location>
        <begin position="139"/>
        <end position="155"/>
    </location>
</feature>
<dbReference type="PANTHER" id="PTHR13285:SF18">
    <property type="entry name" value="PROTEIN-CYSTEINE N-PALMITOYLTRANSFERASE RASP"/>
    <property type="match status" value="1"/>
</dbReference>
<organism evidence="9 10">
    <name type="scientific">Candidatus Eisenbergiella merdigallinarum</name>
    <dbReference type="NCBI Taxonomy" id="2838552"/>
    <lineage>
        <taxon>Bacteria</taxon>
        <taxon>Bacillati</taxon>
        <taxon>Bacillota</taxon>
        <taxon>Clostridia</taxon>
        <taxon>Lachnospirales</taxon>
        <taxon>Lachnospiraceae</taxon>
        <taxon>Eisenbergiella</taxon>
    </lineage>
</organism>
<sequence length="495" mass="57200">MSVTSFYFLCLFALALLLYYAIPKKAQWAFLLLLSIGYFMTSDPVTQSGGWYVIFYLLAAVGAVYGAAVFIGRTAEQRKKRAALICAVLFCLGLLCALRFFGLPLLAPLGISFYTLTLLGYLFDVYYEIGQVQTSYLKLLLFGAYFPTMISGPILKYREMEGQLYGGHKLDYRQVTFGMQRMLWGFFKVLVISERAAVIANEIFDNYDDYAGLPVWLGAVAFTAQLYTNFSGCMDIVLGISQCFGIGLPENFDAPFLSRNISEYWRRWHITLGTWLKEYLFYPLLRTRFFMQLPKTLKPRLGKKRAKQVTTFLAMFLLWFAIGYWHGGTWNFIIGSGLLHWFYIVSGELLEPFFSRWKAAWHVPDENRLFIFFQRLRTFALVTLGLIFFRSPTVPDALRMIGRGCSALNLRILWDGSLFSYGLNWIEFTILAVSLLFFGWASVRQQKGWLRERLEKKPLILRWAILYALLFYVILLGQYGPEYSAAEFIYQNFRA</sequence>
<comment type="similarity">
    <text evidence="2 7">Belongs to the membrane-bound acyltransferase family.</text>
</comment>
<comment type="caution">
    <text evidence="9">The sequence shown here is derived from an EMBL/GenBank/DDBJ whole genome shotgun (WGS) entry which is preliminary data.</text>
</comment>
<dbReference type="Proteomes" id="UP000886883">
    <property type="component" value="Unassembled WGS sequence"/>
</dbReference>
<protein>
    <submittedName>
        <fullName evidence="9">MBOAT family protein</fullName>
    </submittedName>
</protein>
<dbReference type="AlphaFoldDB" id="A0A9D2MT04"/>
<reference evidence="9" key="1">
    <citation type="journal article" date="2021" name="PeerJ">
        <title>Extensive microbial diversity within the chicken gut microbiome revealed by metagenomics and culture.</title>
        <authorList>
            <person name="Gilroy R."/>
            <person name="Ravi A."/>
            <person name="Getino M."/>
            <person name="Pursley I."/>
            <person name="Horton D.L."/>
            <person name="Alikhan N.F."/>
            <person name="Baker D."/>
            <person name="Gharbi K."/>
            <person name="Hall N."/>
            <person name="Watson M."/>
            <person name="Adriaenssens E.M."/>
            <person name="Foster-Nyarko E."/>
            <person name="Jarju S."/>
            <person name="Secka A."/>
            <person name="Antonio M."/>
            <person name="Oren A."/>
            <person name="Chaudhuri R.R."/>
            <person name="La Ragione R."/>
            <person name="Hildebrand F."/>
            <person name="Pallen M.J."/>
        </authorList>
    </citation>
    <scope>NUCLEOTIDE SEQUENCE</scope>
    <source>
        <strain evidence="9">USAMLcec3-2134</strain>
    </source>
</reference>
<feature type="transmembrane region" description="Helical" evidence="8">
    <location>
        <begin position="459"/>
        <end position="479"/>
    </location>
</feature>
<feature type="transmembrane region" description="Helical" evidence="8">
    <location>
        <begin position="107"/>
        <end position="127"/>
    </location>
</feature>
<comment type="subcellular location">
    <subcellularLocation>
        <location evidence="1">Cell membrane</location>
        <topology evidence="1">Multi-pass membrane protein</topology>
    </subcellularLocation>
</comment>
<evidence type="ECO:0000256" key="4">
    <source>
        <dbReference type="ARBA" id="ARBA00022692"/>
    </source>
</evidence>
<dbReference type="PANTHER" id="PTHR13285">
    <property type="entry name" value="ACYLTRANSFERASE"/>
    <property type="match status" value="1"/>
</dbReference>